<dbReference type="Pfam" id="PF05114">
    <property type="entry name" value="MbnB_TglH_ChrH"/>
    <property type="match status" value="1"/>
</dbReference>
<reference evidence="1 2" key="1">
    <citation type="submission" date="2017-08" db="EMBL/GenBank/DDBJ databases">
        <title>Infants hospitalized years apart are colonized by the same room-sourced microbial strains.</title>
        <authorList>
            <person name="Brooks B."/>
            <person name="Olm M.R."/>
            <person name="Firek B.A."/>
            <person name="Baker R."/>
            <person name="Thomas B.C."/>
            <person name="Morowitz M.J."/>
            <person name="Banfield J.F."/>
        </authorList>
    </citation>
    <scope>NUCLEOTIDE SEQUENCE [LARGE SCALE GENOMIC DNA]</scope>
    <source>
        <strain evidence="1">S2_003_000_R2_14</strain>
    </source>
</reference>
<evidence type="ECO:0000313" key="2">
    <source>
        <dbReference type="Proteomes" id="UP000249061"/>
    </source>
</evidence>
<organism evidence="1 2">
    <name type="scientific">Archangium gephyra</name>
    <dbReference type="NCBI Taxonomy" id="48"/>
    <lineage>
        <taxon>Bacteria</taxon>
        <taxon>Pseudomonadati</taxon>
        <taxon>Myxococcota</taxon>
        <taxon>Myxococcia</taxon>
        <taxon>Myxococcales</taxon>
        <taxon>Cystobacterineae</taxon>
        <taxon>Archangiaceae</taxon>
        <taxon>Archangium</taxon>
    </lineage>
</organism>
<accession>A0A2W5SZN8</accession>
<sequence>MSHGLGLRTQHFSEILEHGLRADFAEVISENFIGRGGRPLAVLERVRRDMPVALHGVSLSIGGLDPIAPAYLHGLRELAERVDASWVSDHFCFGGFGGHVGHDLWPLPFTAEALAHVTERVQRVQDALGRRLVLENVSSYVEFRDSEMTEWDFIGEVLRRADCELLLDLNNLHVNATNHGYDAGRALRGIDSRRIRQLHLAGHSDLGTHLFDDHGAPVSDAVWQLFVDCVRMHGPQPTLVEWDERVPPLSVVLAECDRARQLEAAAIMGVAS</sequence>
<evidence type="ECO:0000313" key="1">
    <source>
        <dbReference type="EMBL" id="PZR08949.1"/>
    </source>
</evidence>
<proteinExistence type="predicted"/>
<dbReference type="NCBIfam" id="NF003818">
    <property type="entry name" value="PRK05409.1"/>
    <property type="match status" value="1"/>
</dbReference>
<dbReference type="PANTHER" id="PTHR42194">
    <property type="entry name" value="UPF0276 PROTEIN HI_1600"/>
    <property type="match status" value="1"/>
</dbReference>
<dbReference type="InterPro" id="IPR036237">
    <property type="entry name" value="Xyl_isomerase-like_sf"/>
</dbReference>
<dbReference type="Proteomes" id="UP000249061">
    <property type="component" value="Unassembled WGS sequence"/>
</dbReference>
<protein>
    <submittedName>
        <fullName evidence="1">Uncharacterized protein</fullName>
    </submittedName>
</protein>
<dbReference type="InterPro" id="IPR007801">
    <property type="entry name" value="MbnB/TglH/ChrH"/>
</dbReference>
<dbReference type="Gene3D" id="3.20.20.150">
    <property type="entry name" value="Divalent-metal-dependent TIM barrel enzymes"/>
    <property type="match status" value="1"/>
</dbReference>
<comment type="caution">
    <text evidence="1">The sequence shown here is derived from an EMBL/GenBank/DDBJ whole genome shotgun (WGS) entry which is preliminary data.</text>
</comment>
<name>A0A2W5SZN8_9BACT</name>
<dbReference type="SUPFAM" id="SSF51658">
    <property type="entry name" value="Xylose isomerase-like"/>
    <property type="match status" value="1"/>
</dbReference>
<dbReference type="AlphaFoldDB" id="A0A2W5SZN8"/>
<dbReference type="EMBL" id="QFQP01000023">
    <property type="protein sequence ID" value="PZR08949.1"/>
    <property type="molecule type" value="Genomic_DNA"/>
</dbReference>
<dbReference type="PANTHER" id="PTHR42194:SF1">
    <property type="entry name" value="UPF0276 PROTEIN HI_1600"/>
    <property type="match status" value="1"/>
</dbReference>
<gene>
    <name evidence="1" type="ORF">DI536_23995</name>
</gene>